<dbReference type="EMBL" id="JAATLK010000001">
    <property type="protein sequence ID" value="NIZ47107.1"/>
    <property type="molecule type" value="Genomic_DNA"/>
</dbReference>
<evidence type="ECO:0000256" key="4">
    <source>
        <dbReference type="ARBA" id="ARBA00020295"/>
    </source>
</evidence>
<dbReference type="NCBIfam" id="TIGR00217">
    <property type="entry name" value="malQ"/>
    <property type="match status" value="1"/>
</dbReference>
<evidence type="ECO:0000256" key="10">
    <source>
        <dbReference type="RuleBase" id="RU361207"/>
    </source>
</evidence>
<evidence type="ECO:0000256" key="7">
    <source>
        <dbReference type="ARBA" id="ARBA00023277"/>
    </source>
</evidence>
<keyword evidence="5 10" id="KW-0328">Glycosyltransferase</keyword>
<dbReference type="InterPro" id="IPR003385">
    <property type="entry name" value="Glyco_hydro_77"/>
</dbReference>
<comment type="similarity">
    <text evidence="2 10">Belongs to the disproportionating enzyme family.</text>
</comment>
<dbReference type="GO" id="GO:0005975">
    <property type="term" value="P:carbohydrate metabolic process"/>
    <property type="evidence" value="ECO:0007669"/>
    <property type="project" value="InterPro"/>
</dbReference>
<evidence type="ECO:0000256" key="8">
    <source>
        <dbReference type="ARBA" id="ARBA00031423"/>
    </source>
</evidence>
<dbReference type="Proteomes" id="UP000752013">
    <property type="component" value="Unassembled WGS sequence"/>
</dbReference>
<dbReference type="RefSeq" id="WP_167703532.1">
    <property type="nucleotide sequence ID" value="NZ_CP118168.1"/>
</dbReference>
<dbReference type="Pfam" id="PF02446">
    <property type="entry name" value="Glyco_hydro_77"/>
    <property type="match status" value="1"/>
</dbReference>
<dbReference type="PANTHER" id="PTHR32438:SF5">
    <property type="entry name" value="4-ALPHA-GLUCANOTRANSFERASE DPE1, CHLOROPLASTIC_AMYLOPLASTIC"/>
    <property type="match status" value="1"/>
</dbReference>
<protein>
    <recommendedName>
        <fullName evidence="4 10">4-alpha-glucanotransferase</fullName>
        <ecNumber evidence="3 10">2.4.1.25</ecNumber>
    </recommendedName>
    <alternativeName>
        <fullName evidence="8 10">Amylomaltase</fullName>
    </alternativeName>
    <alternativeName>
        <fullName evidence="9 10">Disproportionating enzyme</fullName>
    </alternativeName>
</protein>
<dbReference type="SUPFAM" id="SSF51445">
    <property type="entry name" value="(Trans)glycosidases"/>
    <property type="match status" value="1"/>
</dbReference>
<evidence type="ECO:0000256" key="3">
    <source>
        <dbReference type="ARBA" id="ARBA00012560"/>
    </source>
</evidence>
<evidence type="ECO:0000313" key="11">
    <source>
        <dbReference type="EMBL" id="NIZ47107.1"/>
    </source>
</evidence>
<dbReference type="Gene3D" id="3.20.20.80">
    <property type="entry name" value="Glycosidases"/>
    <property type="match status" value="1"/>
</dbReference>
<evidence type="ECO:0000313" key="12">
    <source>
        <dbReference type="Proteomes" id="UP000752013"/>
    </source>
</evidence>
<evidence type="ECO:0000256" key="9">
    <source>
        <dbReference type="ARBA" id="ARBA00031501"/>
    </source>
</evidence>
<accession>A0A968GC15</accession>
<proteinExistence type="inferred from homology"/>
<keyword evidence="12" id="KW-1185">Reference proteome</keyword>
<comment type="caution">
    <text evidence="11">The sequence shown here is derived from an EMBL/GenBank/DDBJ whole genome shotgun (WGS) entry which is preliminary data.</text>
</comment>
<dbReference type="PANTHER" id="PTHR32438">
    <property type="entry name" value="4-ALPHA-GLUCANOTRANSFERASE DPE1, CHLOROPLASTIC/AMYLOPLASTIC"/>
    <property type="match status" value="1"/>
</dbReference>
<keyword evidence="6 10" id="KW-0808">Transferase</keyword>
<comment type="catalytic activity">
    <reaction evidence="1 10">
        <text>Transfers a segment of a (1-&gt;4)-alpha-D-glucan to a new position in an acceptor, which may be glucose or a (1-&gt;4)-alpha-D-glucan.</text>
        <dbReference type="EC" id="2.4.1.25"/>
    </reaction>
</comment>
<gene>
    <name evidence="11" type="primary">malQ</name>
    <name evidence="11" type="ORF">HCT46_04155</name>
</gene>
<sequence>MQRKAGVLMAISSLPSVYGIGDFGPRAYQFVDELVQNHVRIWQILPFNRLGFGNSPYQPHSSIAGDEIFISPDLLVNEKLLTPDDLHPKKNHSTSVEYDETRQHKNTMLIQAFHHFQKLKELQSEFHDFERQNSWLEHYAVFMTFKKINNMRLWLEWPEEHKAWIKDKKYDLTPYKNDILYQKFLQFIFFKQWHALKTYANNKGLQIMGDIPFYVGIDSIDVWENQQYFLLNPDGSPSFIAGVPPDYFSTTGQRWGNPIYDWNKMQENNYQFWGERLAANMKAFDIIRIDHFRAFDTYWKIPSSCETAIDGEWIEGPSYYFFKSIYEQLPSLNIVAEDLGEMRPEVYYLRDYFNLTGMKIIQFTFDPEENNNNFNDRENMMIYTGTHDNQTIRGWYESQPKEIQISTENYLNEQGIHGDMKEKWLRFALSSIAKWAIIPTQDILGLDDSARMNEPGTIGAPNWQWQMQDEQKWKEAITTLGSFIIEYHRD</sequence>
<dbReference type="GO" id="GO:0004134">
    <property type="term" value="F:4-alpha-glucanotransferase activity"/>
    <property type="evidence" value="ECO:0007669"/>
    <property type="project" value="UniProtKB-EC"/>
</dbReference>
<evidence type="ECO:0000256" key="2">
    <source>
        <dbReference type="ARBA" id="ARBA00005684"/>
    </source>
</evidence>
<dbReference type="InterPro" id="IPR017853">
    <property type="entry name" value="GH"/>
</dbReference>
<name>A0A968GC15_9SPIO</name>
<dbReference type="NCBIfam" id="NF011080">
    <property type="entry name" value="PRK14508.1-3"/>
    <property type="match status" value="1"/>
</dbReference>
<organism evidence="11 12">
    <name type="scientific">Entomospira nematocerorum</name>
    <dbReference type="NCBI Taxonomy" id="2719987"/>
    <lineage>
        <taxon>Bacteria</taxon>
        <taxon>Pseudomonadati</taxon>
        <taxon>Spirochaetota</taxon>
        <taxon>Spirochaetia</taxon>
        <taxon>Spirochaetales</taxon>
        <taxon>Spirochaetaceae</taxon>
        <taxon>Entomospira</taxon>
    </lineage>
</organism>
<reference evidence="11" key="1">
    <citation type="submission" date="2020-03" db="EMBL/GenBank/DDBJ databases">
        <title>Spirochaetal bacteria isolated from arthropods constitute a novel genus Entomospira genus novum within the order Spirochaetales.</title>
        <authorList>
            <person name="Grana-Miraglia L."/>
            <person name="Sikutova S."/>
            <person name="Fingerle V."/>
            <person name="Sing A."/>
            <person name="Castillo-Ramirez S."/>
            <person name="Margos G."/>
            <person name="Rudolf I."/>
        </authorList>
    </citation>
    <scope>NUCLEOTIDE SEQUENCE</scope>
    <source>
        <strain evidence="11">BR208</strain>
    </source>
</reference>
<evidence type="ECO:0000256" key="6">
    <source>
        <dbReference type="ARBA" id="ARBA00022679"/>
    </source>
</evidence>
<dbReference type="AlphaFoldDB" id="A0A968GC15"/>
<keyword evidence="7 10" id="KW-0119">Carbohydrate metabolism</keyword>
<evidence type="ECO:0000256" key="5">
    <source>
        <dbReference type="ARBA" id="ARBA00022676"/>
    </source>
</evidence>
<dbReference type="NCBIfam" id="NF011079">
    <property type="entry name" value="PRK14508.1-2"/>
    <property type="match status" value="1"/>
</dbReference>
<dbReference type="EC" id="2.4.1.25" evidence="3 10"/>
<evidence type="ECO:0000256" key="1">
    <source>
        <dbReference type="ARBA" id="ARBA00000439"/>
    </source>
</evidence>